<feature type="domain" description="Phage tail tape measure protein" evidence="5">
    <location>
        <begin position="236"/>
        <end position="437"/>
    </location>
</feature>
<feature type="transmembrane region" description="Helical" evidence="4">
    <location>
        <begin position="611"/>
        <end position="636"/>
    </location>
</feature>
<feature type="transmembrane region" description="Helical" evidence="4">
    <location>
        <begin position="569"/>
        <end position="591"/>
    </location>
</feature>
<dbReference type="PANTHER" id="PTHR37813:SF1">
    <property type="entry name" value="FELS-2 PROPHAGE PROTEIN"/>
    <property type="match status" value="1"/>
</dbReference>
<evidence type="ECO:0000256" key="2">
    <source>
        <dbReference type="SAM" id="Coils"/>
    </source>
</evidence>
<feature type="region of interest" description="Disordered" evidence="3">
    <location>
        <begin position="894"/>
        <end position="913"/>
    </location>
</feature>
<sequence length="913" mass="94049">MADKNLRLRVMLELADKALGPLKRISQGSNETVNTLKAARDQLKQLQAVQGDVASFRTMKTSLGETEAKLKSARDNVRQLAASHALAGPPTKQMEAAMKAARNEAAQLGEKFKSQQQSLQRMRDKLSAAGISTSNLATHDKQLRASIAATTLDITQQTQALKAQADMQRRASSLKAAQNTNVGNRAQARGALLDGVALAATLGAPIKMAMNWEQRMAELNKVANKTPQELNAIAAAAQALAVETGVAREEIIGAYIAASQAGFAESEWAQFAEVSAKMGVAFDTTGEKAGEMLKAWRSGMGLSMDQAAALAGTVNHIANSMNATALDIGGVLQRQGAYLSAMGLTQTQSAALAATMLSGGATEEIAATASKNFMKALTVGFAASKSQLEVFDMLKLNPEKLAKQMQKAPEQAIVDVMQRLQKLAPDQLAPAMKMLFGDESIGPAAQIVKSVDGLVAAFEMAGDTAKTMGSLQAEFDSMGNTTQQQMKKAGEGVKVVTTALGAGLLPSINASLAAFAPMALGVGQWMQANQGLVTTVVAIIAAIMAFKIAAIAGAYAFTFLKGAWLSGQAVLLTLRTAWMLHTGTLVAGTAASRTAMVVSKALTAAQWLFNAAIGANPIGLLILGIVALATAGYMLWRNWDNIVAGGKLLWQDLSTFLSGVWTGITNAALSAWNGITSTVGGAIRAFVDSVRSVLEGGVGAWITALLNFSPFGVLWNAITAALGALGIQVPEQFRNFGSFIMDGLIGGITGKLTSLKDTVVGAAESIAKWFSFELKIKSPSRVFTQFGGWISEGAAVGIEAGQAGVRAAALAMAGAALAPVASAGTGTAAGPAPVASAGTGTAAGPAPVVAPGTAIAPSAAAAGAAPAGGGVSITIHAAPGMDAQAVARAVAAELDKRERQKSSRAHSGMYDRS</sequence>
<evidence type="ECO:0000313" key="7">
    <source>
        <dbReference type="Proteomes" id="UP001158297"/>
    </source>
</evidence>
<accession>A0AA42HWH3</accession>
<protein>
    <submittedName>
        <fullName evidence="6">Phage tail tape measure protein</fullName>
    </submittedName>
</protein>
<keyword evidence="4" id="KW-0812">Transmembrane</keyword>
<comment type="caution">
    <text evidence="6">The sequence shown here is derived from an EMBL/GenBank/DDBJ whole genome shotgun (WGS) entry which is preliminary data.</text>
</comment>
<feature type="transmembrane region" description="Helical" evidence="4">
    <location>
        <begin position="532"/>
        <end position="557"/>
    </location>
</feature>
<dbReference type="NCBIfam" id="TIGR01760">
    <property type="entry name" value="tape_meas_TP901"/>
    <property type="match status" value="1"/>
</dbReference>
<dbReference type="Proteomes" id="UP001158297">
    <property type="component" value="Unassembled WGS sequence"/>
</dbReference>
<evidence type="ECO:0000256" key="3">
    <source>
        <dbReference type="SAM" id="MobiDB-lite"/>
    </source>
</evidence>
<proteinExistence type="predicted"/>
<dbReference type="InterPro" id="IPR010090">
    <property type="entry name" value="Phage_tape_meas"/>
</dbReference>
<dbReference type="PANTHER" id="PTHR37813">
    <property type="entry name" value="FELS-2 PROPHAGE PROTEIN"/>
    <property type="match status" value="1"/>
</dbReference>
<dbReference type="AlphaFoldDB" id="A0AA42HWH3"/>
<reference evidence="6" key="1">
    <citation type="submission" date="2022-09" db="EMBL/GenBank/DDBJ databases">
        <title>Intensive care unit water sources are persistently colonized with multi-drug resistant bacteria and are the site of extensive horizontal gene transfer of antibiotic resistance genes.</title>
        <authorList>
            <person name="Diorio-Toth L."/>
        </authorList>
    </citation>
    <scope>NUCLEOTIDE SEQUENCE</scope>
    <source>
        <strain evidence="6">GD04130</strain>
    </source>
</reference>
<keyword evidence="2" id="KW-0175">Coiled coil</keyword>
<keyword evidence="4" id="KW-1133">Transmembrane helix</keyword>
<dbReference type="Pfam" id="PF10145">
    <property type="entry name" value="PhageMin_Tail"/>
    <property type="match status" value="1"/>
</dbReference>
<keyword evidence="1" id="KW-1188">Viral release from host cell</keyword>
<gene>
    <name evidence="6" type="ORF">N7330_14430</name>
</gene>
<keyword evidence="4" id="KW-0472">Membrane</keyword>
<feature type="coiled-coil region" evidence="2">
    <location>
        <begin position="29"/>
        <end position="125"/>
    </location>
</feature>
<evidence type="ECO:0000259" key="5">
    <source>
        <dbReference type="Pfam" id="PF10145"/>
    </source>
</evidence>
<feature type="transmembrane region" description="Helical" evidence="4">
    <location>
        <begin position="495"/>
        <end position="520"/>
    </location>
</feature>
<name>A0AA42HWH3_9BURK</name>
<dbReference type="RefSeq" id="WP_279860391.1">
    <property type="nucleotide sequence ID" value="NZ_JAODZU010000018.1"/>
</dbReference>
<evidence type="ECO:0000256" key="1">
    <source>
        <dbReference type="ARBA" id="ARBA00022612"/>
    </source>
</evidence>
<organism evidence="6 7">
    <name type="scientific">Comamonas aquatica</name>
    <dbReference type="NCBI Taxonomy" id="225991"/>
    <lineage>
        <taxon>Bacteria</taxon>
        <taxon>Pseudomonadati</taxon>
        <taxon>Pseudomonadota</taxon>
        <taxon>Betaproteobacteria</taxon>
        <taxon>Burkholderiales</taxon>
        <taxon>Comamonadaceae</taxon>
        <taxon>Comamonas</taxon>
    </lineage>
</organism>
<dbReference type="EMBL" id="JAODZU010000018">
    <property type="protein sequence ID" value="MDH0364236.1"/>
    <property type="molecule type" value="Genomic_DNA"/>
</dbReference>
<evidence type="ECO:0000313" key="6">
    <source>
        <dbReference type="EMBL" id="MDH0364236.1"/>
    </source>
</evidence>
<evidence type="ECO:0000256" key="4">
    <source>
        <dbReference type="SAM" id="Phobius"/>
    </source>
</evidence>